<keyword evidence="2" id="KW-1185">Reference proteome</keyword>
<comment type="caution">
    <text evidence="1">The sequence shown here is derived from an EMBL/GenBank/DDBJ whole genome shotgun (WGS) entry which is preliminary data.</text>
</comment>
<sequence>MNEHIFAAIFALDEAEALLCIKEFDLALGLADHLGGHAAKAAAARSAATGNATGSARSAESAATSRGAVSTAATATAAKAITVTICRRRRKCVEIILAKSVAFVPAPAAPTPVKTHAELFTFNVVLDHMLKNRADVNPVA</sequence>
<dbReference type="Proteomes" id="UP000614261">
    <property type="component" value="Unassembled WGS sequence"/>
</dbReference>
<name>A0ABQ1JUA8_9SPHN</name>
<protein>
    <submittedName>
        <fullName evidence="1">Uncharacterized protein</fullName>
    </submittedName>
</protein>
<reference evidence="2" key="1">
    <citation type="journal article" date="2019" name="Int. J. Syst. Evol. Microbiol.">
        <title>The Global Catalogue of Microorganisms (GCM) 10K type strain sequencing project: providing services to taxonomists for standard genome sequencing and annotation.</title>
        <authorList>
            <consortium name="The Broad Institute Genomics Platform"/>
            <consortium name="The Broad Institute Genome Sequencing Center for Infectious Disease"/>
            <person name="Wu L."/>
            <person name="Ma J."/>
        </authorList>
    </citation>
    <scope>NUCLEOTIDE SEQUENCE [LARGE SCALE GENOMIC DNA]</scope>
    <source>
        <strain evidence="2">CGMCC 1.12851</strain>
    </source>
</reference>
<proteinExistence type="predicted"/>
<dbReference type="EMBL" id="BMGD01000007">
    <property type="protein sequence ID" value="GGB74832.1"/>
    <property type="molecule type" value="Genomic_DNA"/>
</dbReference>
<gene>
    <name evidence="1" type="ORF">GCM10010833_32540</name>
</gene>
<accession>A0ABQ1JUA8</accession>
<evidence type="ECO:0000313" key="2">
    <source>
        <dbReference type="Proteomes" id="UP000614261"/>
    </source>
</evidence>
<organism evidence="1 2">
    <name type="scientific">Blastomonas aquatica</name>
    <dbReference type="NCBI Taxonomy" id="1510276"/>
    <lineage>
        <taxon>Bacteria</taxon>
        <taxon>Pseudomonadati</taxon>
        <taxon>Pseudomonadota</taxon>
        <taxon>Alphaproteobacteria</taxon>
        <taxon>Sphingomonadales</taxon>
        <taxon>Sphingomonadaceae</taxon>
        <taxon>Blastomonas</taxon>
    </lineage>
</organism>
<evidence type="ECO:0000313" key="1">
    <source>
        <dbReference type="EMBL" id="GGB74832.1"/>
    </source>
</evidence>